<dbReference type="PANTHER" id="PTHR36124:SF1">
    <property type="entry name" value="ER-BOUND OXYGENASE MPAB_MPAB'_RUBBER OXYGENASE CATALYTIC DOMAIN-CONTAINING PROTEIN"/>
    <property type="match status" value="1"/>
</dbReference>
<dbReference type="AlphaFoldDB" id="A0A9X3MM91"/>
<dbReference type="Proteomes" id="UP001149140">
    <property type="component" value="Unassembled WGS sequence"/>
</dbReference>
<dbReference type="Pfam" id="PF09995">
    <property type="entry name" value="MPAB_Lcp_cat"/>
    <property type="match status" value="1"/>
</dbReference>
<evidence type="ECO:0000313" key="3">
    <source>
        <dbReference type="Proteomes" id="UP001149140"/>
    </source>
</evidence>
<dbReference type="InterPro" id="IPR046366">
    <property type="entry name" value="MPAB"/>
</dbReference>
<protein>
    <submittedName>
        <fullName evidence="2">DUF2236 domain-containing protein</fullName>
    </submittedName>
</protein>
<keyword evidence="3" id="KW-1185">Reference proteome</keyword>
<name>A0A9X3MM91_9ACTN</name>
<evidence type="ECO:0000313" key="2">
    <source>
        <dbReference type="EMBL" id="MDA0158710.1"/>
    </source>
</evidence>
<dbReference type="GO" id="GO:0016491">
    <property type="term" value="F:oxidoreductase activity"/>
    <property type="evidence" value="ECO:0007669"/>
    <property type="project" value="InterPro"/>
</dbReference>
<feature type="domain" description="ER-bound oxygenase mpaB/mpaB'/Rubber oxygenase catalytic" evidence="1">
    <location>
        <begin position="40"/>
        <end position="239"/>
    </location>
</feature>
<dbReference type="PANTHER" id="PTHR36124">
    <property type="match status" value="1"/>
</dbReference>
<dbReference type="RefSeq" id="WP_270037304.1">
    <property type="nucleotide sequence ID" value="NZ_JAPDOD010000001.1"/>
</dbReference>
<gene>
    <name evidence="2" type="ORF">OM076_00420</name>
</gene>
<dbReference type="EMBL" id="JAPDOD010000001">
    <property type="protein sequence ID" value="MDA0158710.1"/>
    <property type="molecule type" value="Genomic_DNA"/>
</dbReference>
<reference evidence="2" key="1">
    <citation type="submission" date="2022-10" db="EMBL/GenBank/DDBJ databases">
        <title>The WGS of Solirubrobacter ginsenosidimutans DSM 21036.</title>
        <authorList>
            <person name="Jiang Z."/>
        </authorList>
    </citation>
    <scope>NUCLEOTIDE SEQUENCE</scope>
    <source>
        <strain evidence="2">DSM 21036</strain>
    </source>
</reference>
<accession>A0A9X3MM91</accession>
<sequence length="300" mass="34252">MKRDHWQARIARLDPETEFVEIYRIMSGHEFPWDMTQSLGLALYRTYAVPSIGELLAATGEFERRTHKRYADTGLILDAVLEHGFASATGRAGIRRMNQMHGAYAISNDDMRYVLSTFVVIPMRWMDRFGWRAMTEAERVASANYYRELGRHMNIRDSPDTYQEFAAHLDAYEREHFAYSPGGLAVSDATLALLVGFYPRPLRPLLRRATLALLDAPLRDAFRYADPGAVTRVLTVAGMRARARVERHLPPRRRAVHVRELREFAIYPEGYDVDALGTFPSCGHRPTARLGGREQPDGRP</sequence>
<evidence type="ECO:0000259" key="1">
    <source>
        <dbReference type="Pfam" id="PF09995"/>
    </source>
</evidence>
<dbReference type="InterPro" id="IPR018713">
    <property type="entry name" value="MPAB/Lcp_cat_dom"/>
</dbReference>
<organism evidence="2 3">
    <name type="scientific">Solirubrobacter ginsenosidimutans</name>
    <dbReference type="NCBI Taxonomy" id="490573"/>
    <lineage>
        <taxon>Bacteria</taxon>
        <taxon>Bacillati</taxon>
        <taxon>Actinomycetota</taxon>
        <taxon>Thermoleophilia</taxon>
        <taxon>Solirubrobacterales</taxon>
        <taxon>Solirubrobacteraceae</taxon>
        <taxon>Solirubrobacter</taxon>
    </lineage>
</organism>
<proteinExistence type="predicted"/>
<comment type="caution">
    <text evidence="2">The sequence shown here is derived from an EMBL/GenBank/DDBJ whole genome shotgun (WGS) entry which is preliminary data.</text>
</comment>